<feature type="transmembrane region" description="Helical" evidence="2">
    <location>
        <begin position="594"/>
        <end position="613"/>
    </location>
</feature>
<keyword evidence="4" id="KW-1185">Reference proteome</keyword>
<dbReference type="STRING" id="1071381.G8BST1"/>
<protein>
    <submittedName>
        <fullName evidence="3">Uncharacterized protein</fullName>
    </submittedName>
</protein>
<evidence type="ECO:0000313" key="4">
    <source>
        <dbReference type="Proteomes" id="UP000005666"/>
    </source>
</evidence>
<accession>G8BST1</accession>
<dbReference type="GeneID" id="11534251"/>
<dbReference type="EMBL" id="HE612859">
    <property type="protein sequence ID" value="CCE62902.1"/>
    <property type="molecule type" value="Genomic_DNA"/>
</dbReference>
<name>G8BST1_TETPH</name>
<reference evidence="3 4" key="1">
    <citation type="journal article" date="2011" name="Proc. Natl. Acad. Sci. U.S.A.">
        <title>Evolutionary erosion of yeast sex chromosomes by mating-type switching accidents.</title>
        <authorList>
            <person name="Gordon J.L."/>
            <person name="Armisen D."/>
            <person name="Proux-Wera E."/>
            <person name="Oheigeartaigh S.S."/>
            <person name="Byrne K.P."/>
            <person name="Wolfe K.H."/>
        </authorList>
    </citation>
    <scope>NUCLEOTIDE SEQUENCE [LARGE SCALE GENOMIC DNA]</scope>
    <source>
        <strain evidence="4">ATCC 24235 / CBS 4417 / NBRC 1672 / NRRL Y-8282 / UCD 70-5</strain>
    </source>
</reference>
<organism evidence="3 4">
    <name type="scientific">Tetrapisispora phaffii (strain ATCC 24235 / CBS 4417 / NBRC 1672 / NRRL Y-8282 / UCD 70-5)</name>
    <name type="common">Yeast</name>
    <name type="synonym">Fabospora phaffii</name>
    <dbReference type="NCBI Taxonomy" id="1071381"/>
    <lineage>
        <taxon>Eukaryota</taxon>
        <taxon>Fungi</taxon>
        <taxon>Dikarya</taxon>
        <taxon>Ascomycota</taxon>
        <taxon>Saccharomycotina</taxon>
        <taxon>Saccharomycetes</taxon>
        <taxon>Saccharomycetales</taxon>
        <taxon>Saccharomycetaceae</taxon>
        <taxon>Tetrapisispora</taxon>
    </lineage>
</organism>
<feature type="region of interest" description="Disordered" evidence="1">
    <location>
        <begin position="379"/>
        <end position="400"/>
    </location>
</feature>
<evidence type="ECO:0000256" key="1">
    <source>
        <dbReference type="SAM" id="MobiDB-lite"/>
    </source>
</evidence>
<dbReference type="AlphaFoldDB" id="G8BST1"/>
<evidence type="ECO:0000256" key="2">
    <source>
        <dbReference type="SAM" id="Phobius"/>
    </source>
</evidence>
<keyword evidence="2" id="KW-0472">Membrane</keyword>
<dbReference type="OrthoDB" id="4066580at2759"/>
<keyword evidence="2" id="KW-0812">Transmembrane</keyword>
<dbReference type="HOGENOM" id="CLU_337435_0_0_1"/>
<sequence length="761" mass="88780">MEANVCSPIQIFVTSSDKDLVPTSFVVTSHPASSALRLLQYIHFKIYEQLQASTTEFLVIDSNSDNVENDISRLGHVSEYRLVYKQQTLRLSTSLKDLSRNHIQTFLKIQIEKSDKKIKYLQNLNYNLYSEFNNLRIKLVVNLDSKASSFLEIIEDDIPLKTTLNILKSRIIADIRKYETVQKGKTDCGIKSKHIESDLTELRINGKKNTIYLNESQQKDLYNDLTLGELLEFDYSPSKNAYFVMEYKMIHGKNRYNKNEYYTIHFNTDVQLLAYTMQITDDTTVDDIKDYICEAYSNALRLYHRDISLYYKGHRCNSTNAMGEFLKVTEYIENPNGAHIDVVIEQEFIEPGPGFWAELFNSPYRFNFMHSGSYWDPHGEENVPNSSDNESRHNISDSQSVEEAELNKNIKFITELGSEIVRKDEYYIKCTTSNNEEVYVKEENLTLETYSLEVEDGKLLNINNNNVNVFQNEIYLESKTVNMFSKINDKSMDVELEVPKLSDITSLQSSGTDYFSSDAGESYLRSQDRRSRRRATSQVNRNNKYIDNVGIFLSILRSKYIKVYPILIICLKTSSLIFFNILFPIYIIYQTEVYFSRILSISISLFLIFKMFISGQEIIKLWRKHLIKSKILNDTTFNMIIRYIREGKLSSEFYINNKDNFNVIDILLTPSLKSKRHHALLKIKQELGEDNLNLNNIDDLKNLKVVFNSISVNKEWKKLLDSLYISWIINYRKQIEENGPEDINDFIILLYQEINGIQLPI</sequence>
<dbReference type="OMA" id="GHISEYC"/>
<evidence type="ECO:0000313" key="3">
    <source>
        <dbReference type="EMBL" id="CCE62902.1"/>
    </source>
</evidence>
<dbReference type="RefSeq" id="XP_003685336.1">
    <property type="nucleotide sequence ID" value="XM_003685288.1"/>
</dbReference>
<feature type="transmembrane region" description="Helical" evidence="2">
    <location>
        <begin position="563"/>
        <end position="588"/>
    </location>
</feature>
<dbReference type="eggNOG" id="ENOG502QUV9">
    <property type="taxonomic scope" value="Eukaryota"/>
</dbReference>
<gene>
    <name evidence="3" type="primary">TPHA0D02650</name>
    <name evidence="3" type="ordered locus">TPHA_0D02650</name>
</gene>
<keyword evidence="2" id="KW-1133">Transmembrane helix</keyword>
<dbReference type="KEGG" id="tpf:TPHA_0D02650"/>
<proteinExistence type="predicted"/>
<dbReference type="Proteomes" id="UP000005666">
    <property type="component" value="Chromosome 4"/>
</dbReference>